<organism evidence="2 3">
    <name type="scientific">Bugula neritina</name>
    <name type="common">Brown bryozoan</name>
    <name type="synonym">Sertularia neritina</name>
    <dbReference type="NCBI Taxonomy" id="10212"/>
    <lineage>
        <taxon>Eukaryota</taxon>
        <taxon>Metazoa</taxon>
        <taxon>Spiralia</taxon>
        <taxon>Lophotrochozoa</taxon>
        <taxon>Bryozoa</taxon>
        <taxon>Gymnolaemata</taxon>
        <taxon>Cheilostomatida</taxon>
        <taxon>Flustrina</taxon>
        <taxon>Buguloidea</taxon>
        <taxon>Bugulidae</taxon>
        <taxon>Bugula</taxon>
    </lineage>
</organism>
<reference evidence="2" key="1">
    <citation type="submission" date="2020-06" db="EMBL/GenBank/DDBJ databases">
        <title>Draft genome of Bugula neritina, a colonial animal packing powerful symbionts and potential medicines.</title>
        <authorList>
            <person name="Rayko M."/>
        </authorList>
    </citation>
    <scope>NUCLEOTIDE SEQUENCE [LARGE SCALE GENOMIC DNA]</scope>
    <source>
        <strain evidence="2">Kwan_BN1</strain>
    </source>
</reference>
<evidence type="ECO:0000313" key="3">
    <source>
        <dbReference type="Proteomes" id="UP000593567"/>
    </source>
</evidence>
<protein>
    <submittedName>
        <fullName evidence="2">Uncharacterized protein</fullName>
    </submittedName>
</protein>
<proteinExistence type="predicted"/>
<gene>
    <name evidence="2" type="ORF">EB796_009805</name>
</gene>
<evidence type="ECO:0000256" key="1">
    <source>
        <dbReference type="SAM" id="Phobius"/>
    </source>
</evidence>
<keyword evidence="1" id="KW-0812">Transmembrane</keyword>
<feature type="transmembrane region" description="Helical" evidence="1">
    <location>
        <begin position="179"/>
        <end position="204"/>
    </location>
</feature>
<keyword evidence="1" id="KW-1133">Transmembrane helix</keyword>
<keyword evidence="1" id="KW-0472">Membrane</keyword>
<accession>A0A7J7K144</accession>
<dbReference type="EMBL" id="VXIV02001556">
    <property type="protein sequence ID" value="KAF6031903.1"/>
    <property type="molecule type" value="Genomic_DNA"/>
</dbReference>
<sequence>MGTKQRIDGDTTAAIKSGFEAAELQESLVGANFSIAGNTESTEYKMLIPLGYQFEADTLRSIYFNSLDNSVTIDEMIAAYRRAVNTPPLNTSRVLRGFGESHYEKHKDDPRNENDPVPEYVLAFEKLLKFAWVNPEVEGSFLAQSSSQEAVDLYYDKPLTGCPAAKFQIRSSDGTSLCWGGYVIIGVAVATVVIIVIIVGILCLRKKAQAPQKSKENKEAFIFSGPNLSRQESFASGSPIPLGTLNRSAEATPYASQTLGVMRPFYHEDYSQRSNTIGAVTAPRDNLI</sequence>
<evidence type="ECO:0000313" key="2">
    <source>
        <dbReference type="EMBL" id="KAF6031903.1"/>
    </source>
</evidence>
<dbReference type="AlphaFoldDB" id="A0A7J7K144"/>
<name>A0A7J7K144_BUGNE</name>
<keyword evidence="3" id="KW-1185">Reference proteome</keyword>
<comment type="caution">
    <text evidence="2">The sequence shown here is derived from an EMBL/GenBank/DDBJ whole genome shotgun (WGS) entry which is preliminary data.</text>
</comment>
<dbReference type="Proteomes" id="UP000593567">
    <property type="component" value="Unassembled WGS sequence"/>
</dbReference>